<proteinExistence type="predicted"/>
<keyword evidence="1" id="KW-0472">Membrane</keyword>
<dbReference type="EMBL" id="CP019604">
    <property type="protein sequence ID" value="ARU18313.1"/>
    <property type="molecule type" value="Genomic_DNA"/>
</dbReference>
<dbReference type="STRING" id="450378.GCA_001661675_03682"/>
<name>A0A217EYV5_9SPHN</name>
<keyword evidence="1" id="KW-1133">Transmembrane helix</keyword>
<keyword evidence="3" id="KW-1185">Reference proteome</keyword>
<geneLocation type="plasmid" evidence="3">
    <name>pcme4a9ii</name>
</geneLocation>
<accession>A0A217EYV5</accession>
<dbReference type="OrthoDB" id="9830993at2"/>
<evidence type="ECO:0000313" key="2">
    <source>
        <dbReference type="EMBL" id="ARU18313.1"/>
    </source>
</evidence>
<dbReference type="KEGG" id="cman:A9D14_18335"/>
<keyword evidence="2" id="KW-0614">Plasmid</keyword>
<gene>
    <name evidence="2" type="ORF">A9D14_18335</name>
</gene>
<reference evidence="2 3" key="1">
    <citation type="submission" date="2017-01" db="EMBL/GenBank/DDBJ databases">
        <title>Complete genome sequence of esterase-producing bacterium Croceicoccus marinus E4A9.</title>
        <authorList>
            <person name="Wu Y.-H."/>
            <person name="Cheng H."/>
            <person name="Xu L."/>
            <person name="Huo Y.-Y."/>
            <person name="Wang C.-S."/>
            <person name="Xu X.-W."/>
        </authorList>
    </citation>
    <scope>NUCLEOTIDE SEQUENCE [LARGE SCALE GENOMIC DNA]</scope>
    <source>
        <strain evidence="2 3">E4A9</strain>
        <plasmid evidence="3">Plasmid pcme4a9ii</plasmid>
    </source>
</reference>
<dbReference type="AlphaFoldDB" id="A0A217EYV5"/>
<evidence type="ECO:0000313" key="3">
    <source>
        <dbReference type="Proteomes" id="UP000195807"/>
    </source>
</evidence>
<feature type="transmembrane region" description="Helical" evidence="1">
    <location>
        <begin position="133"/>
        <end position="159"/>
    </location>
</feature>
<dbReference type="Proteomes" id="UP000195807">
    <property type="component" value="Plasmid pCME4A9II"/>
</dbReference>
<keyword evidence="1" id="KW-0812">Transmembrane</keyword>
<organism evidence="2 3">
    <name type="scientific">Croceicoccus marinus</name>
    <dbReference type="NCBI Taxonomy" id="450378"/>
    <lineage>
        <taxon>Bacteria</taxon>
        <taxon>Pseudomonadati</taxon>
        <taxon>Pseudomonadota</taxon>
        <taxon>Alphaproteobacteria</taxon>
        <taxon>Sphingomonadales</taxon>
        <taxon>Erythrobacteraceae</taxon>
        <taxon>Croceicoccus</taxon>
    </lineage>
</organism>
<dbReference type="RefSeq" id="WP_066850833.1">
    <property type="nucleotide sequence ID" value="NZ_CP019604.1"/>
</dbReference>
<protein>
    <submittedName>
        <fullName evidence="2">Uncharacterized protein</fullName>
    </submittedName>
</protein>
<evidence type="ECO:0000256" key="1">
    <source>
        <dbReference type="SAM" id="Phobius"/>
    </source>
</evidence>
<sequence length="160" mass="17902">MDNISILWRSLFDRRPNELEHQLMSRLVETGIDDSYLCLCALHIHFLVITNRDAHIQALARDMQNSFKQLHDLMPVMAAGIEATITRVQQLESSARYTEHVLAKAANTMDKIDDGNSFWRRLTTAAPLAEDRAWFLAAIMFVAMGGALLGSAGTILALFA</sequence>